<dbReference type="Gene3D" id="1.10.150.20">
    <property type="entry name" value="5' to 3' exonuclease, C-terminal subdomain"/>
    <property type="match status" value="1"/>
</dbReference>
<name>A0ABW8PY49_9GAMM</name>
<evidence type="ECO:0000256" key="3">
    <source>
        <dbReference type="ARBA" id="ARBA00023199"/>
    </source>
</evidence>
<dbReference type="SUPFAM" id="SSF56672">
    <property type="entry name" value="DNA/RNA polymerases"/>
    <property type="match status" value="1"/>
</dbReference>
<evidence type="ECO:0000256" key="5">
    <source>
        <dbReference type="ARBA" id="ARBA00023236"/>
    </source>
</evidence>
<dbReference type="Gene3D" id="3.30.70.270">
    <property type="match status" value="1"/>
</dbReference>
<keyword evidence="4" id="KW-0234">DNA repair</keyword>
<gene>
    <name evidence="7" type="primary">umuC</name>
    <name evidence="7" type="ORF">V6U78_09260</name>
</gene>
<dbReference type="CDD" id="cd01700">
    <property type="entry name" value="PolY_Pol_V_umuC"/>
    <property type="match status" value="1"/>
</dbReference>
<sequence length="416" mass="46243">MYALVDCNSFYASCEKLFRPDLRDRPVVVLSGQEGCVVACSAEAKALGIQIGVPVFQISALIQAEGVVCFAANFALYADLSQRVMATLEAHAPEVEIYSIDEAFVHLQGLTAPWQAIGQQLRAKVAQWTGIRTCVGIAPTRTLAKLANYAAKRYPATQGVVDLSAPERQRRLLALLPVRAVWGVGRQLAAQLESQGKISALDLADSDPAWIRKHFSLTLERTVRELRGQSCLRLRQVHSAKQQLICSRSFSERITDFTRLREAISLFTTRAARKLRQEERLAKKITVFIRTSPHQAGYYANSATLDLLEPSADTRRLIEMAHQVLKSIWKPGPRYMKAGVILSDFYAPGCWQPSLLEDIPRKPQSAKLMQVLDQLHQRGVGEVFFAAQGVRGVGTRQSALQSPAYTTRWSDLPRVS</sequence>
<dbReference type="PANTHER" id="PTHR11076">
    <property type="entry name" value="DNA REPAIR POLYMERASE UMUC / TRANSFERASE FAMILY MEMBER"/>
    <property type="match status" value="1"/>
</dbReference>
<dbReference type="Pfam" id="PF13438">
    <property type="entry name" value="DUF4113"/>
    <property type="match status" value="1"/>
</dbReference>
<dbReference type="Proteomes" id="UP001621714">
    <property type="component" value="Unassembled WGS sequence"/>
</dbReference>
<keyword evidence="2" id="KW-0227">DNA damage</keyword>
<dbReference type="Gene3D" id="3.40.1170.60">
    <property type="match status" value="1"/>
</dbReference>
<evidence type="ECO:0000313" key="8">
    <source>
        <dbReference type="Proteomes" id="UP001621714"/>
    </source>
</evidence>
<organism evidence="7 8">
    <name type="scientific">Marinospirillum alkalitolerans</name>
    <dbReference type="NCBI Taxonomy" id="3123374"/>
    <lineage>
        <taxon>Bacteria</taxon>
        <taxon>Pseudomonadati</taxon>
        <taxon>Pseudomonadota</taxon>
        <taxon>Gammaproteobacteria</taxon>
        <taxon>Oceanospirillales</taxon>
        <taxon>Oceanospirillaceae</taxon>
        <taxon>Marinospirillum</taxon>
    </lineage>
</organism>
<comment type="caution">
    <text evidence="7">The sequence shown here is derived from an EMBL/GenBank/DDBJ whole genome shotgun (WGS) entry which is preliminary data.</text>
</comment>
<dbReference type="InterPro" id="IPR043128">
    <property type="entry name" value="Rev_trsase/Diguanyl_cyclase"/>
</dbReference>
<evidence type="ECO:0000313" key="7">
    <source>
        <dbReference type="EMBL" id="MFK7161222.1"/>
    </source>
</evidence>
<keyword evidence="3" id="KW-0741">SOS mutagenesis</keyword>
<dbReference type="InterPro" id="IPR043502">
    <property type="entry name" value="DNA/RNA_pol_sf"/>
</dbReference>
<dbReference type="InterPro" id="IPR001126">
    <property type="entry name" value="UmuC"/>
</dbReference>
<dbReference type="Pfam" id="PF11799">
    <property type="entry name" value="IMS_C"/>
    <property type="match status" value="1"/>
</dbReference>
<evidence type="ECO:0000259" key="6">
    <source>
        <dbReference type="PROSITE" id="PS50173"/>
    </source>
</evidence>
<dbReference type="InterPro" id="IPR025188">
    <property type="entry name" value="DUF4113"/>
</dbReference>
<proteinExistence type="inferred from homology"/>
<comment type="similarity">
    <text evidence="1">Belongs to the DNA polymerase type-Y family.</text>
</comment>
<feature type="domain" description="UmuC" evidence="6">
    <location>
        <begin position="2"/>
        <end position="185"/>
    </location>
</feature>
<evidence type="ECO:0000256" key="2">
    <source>
        <dbReference type="ARBA" id="ARBA00022763"/>
    </source>
</evidence>
<dbReference type="InterPro" id="IPR017961">
    <property type="entry name" value="DNA_pol_Y-fam_little_finger"/>
</dbReference>
<protein>
    <submittedName>
        <fullName evidence="7">Translesion error-prone DNA polymerase V subunit UmuC</fullName>
        <ecNumber evidence="7">2.7.7.7</ecNumber>
    </submittedName>
</protein>
<evidence type="ECO:0000256" key="4">
    <source>
        <dbReference type="ARBA" id="ARBA00023204"/>
    </source>
</evidence>
<dbReference type="RefSeq" id="WP_405339708.1">
    <property type="nucleotide sequence ID" value="NZ_JBANFI010000005.1"/>
</dbReference>
<dbReference type="PANTHER" id="PTHR11076:SF34">
    <property type="entry name" value="PROTEIN UMUC"/>
    <property type="match status" value="1"/>
</dbReference>
<keyword evidence="8" id="KW-1185">Reference proteome</keyword>
<reference evidence="7 8" key="1">
    <citation type="submission" date="2024-02" db="EMBL/GenBank/DDBJ databases">
        <title>Marinospirillum sp. MEB 164 isolated from Lonar lake sediment.</title>
        <authorList>
            <person name="Joshi A."/>
            <person name="Thite S."/>
        </authorList>
    </citation>
    <scope>NUCLEOTIDE SEQUENCE [LARGE SCALE GENOMIC DNA]</scope>
    <source>
        <strain evidence="7 8">MEB164</strain>
    </source>
</reference>
<dbReference type="PROSITE" id="PS50173">
    <property type="entry name" value="UMUC"/>
    <property type="match status" value="1"/>
</dbReference>
<dbReference type="Pfam" id="PF00817">
    <property type="entry name" value="IMS"/>
    <property type="match status" value="1"/>
</dbReference>
<keyword evidence="7" id="KW-0548">Nucleotidyltransferase</keyword>
<dbReference type="NCBIfam" id="NF002955">
    <property type="entry name" value="PRK03609.1"/>
    <property type="match status" value="1"/>
</dbReference>
<dbReference type="GO" id="GO:0003887">
    <property type="term" value="F:DNA-directed DNA polymerase activity"/>
    <property type="evidence" value="ECO:0007669"/>
    <property type="project" value="UniProtKB-EC"/>
</dbReference>
<dbReference type="EMBL" id="JBANFI010000005">
    <property type="protein sequence ID" value="MFK7161222.1"/>
    <property type="molecule type" value="Genomic_DNA"/>
</dbReference>
<accession>A0ABW8PY49</accession>
<dbReference type="EC" id="2.7.7.7" evidence="7"/>
<dbReference type="InterPro" id="IPR036775">
    <property type="entry name" value="DNA_pol_Y-fam_lit_finger_sf"/>
</dbReference>
<dbReference type="InterPro" id="IPR050116">
    <property type="entry name" value="DNA_polymerase-Y"/>
</dbReference>
<keyword evidence="5" id="KW-0742">SOS response</keyword>
<keyword evidence="7" id="KW-0808">Transferase</keyword>
<dbReference type="SUPFAM" id="SSF100879">
    <property type="entry name" value="Lesion bypass DNA polymerase (Y-family), little finger domain"/>
    <property type="match status" value="1"/>
</dbReference>
<evidence type="ECO:0000256" key="1">
    <source>
        <dbReference type="ARBA" id="ARBA00010945"/>
    </source>
</evidence>